<evidence type="ECO:0000313" key="3">
    <source>
        <dbReference type="Proteomes" id="UP000604825"/>
    </source>
</evidence>
<sequence length="342" mass="35487">MATTVTYEEEFSRSGNQQQQQNNVCPPLIFGPFPYQGPRPPVLKQSMFVRLPRYSGTESIGGATVRASPAGAGEYGNAATTSLLRTLNLGTEPDGHDELAAMMAMYSESTNPPVAKAAATAAMYSGNSSALMAPQPQQIGHGVVANRAEAMGALNTNYSAAEAVAPQHVGHGVAPKHAAAGQEVPNNGDDFSTYTTSLMAPNQEEHVSATPTTMHRSRRLRISAAPDGDQLAPGALDAISASLMGSPGPGAAMDGNPGLELEAMFSPDQYDDNTMFPLEALLGLDDAPVYDAGVDYQQGGAAGGTAGDAAGTSLIADADDNLDVLNDYLFMDSTGDFNNGRK</sequence>
<keyword evidence="3" id="KW-1185">Reference proteome</keyword>
<reference evidence="2" key="1">
    <citation type="submission" date="2020-10" db="EMBL/GenBank/DDBJ databases">
        <authorList>
            <person name="Han B."/>
            <person name="Lu T."/>
            <person name="Zhao Q."/>
            <person name="Huang X."/>
            <person name="Zhao Y."/>
        </authorList>
    </citation>
    <scope>NUCLEOTIDE SEQUENCE</scope>
</reference>
<accession>A0A811R5D7</accession>
<evidence type="ECO:0000313" key="2">
    <source>
        <dbReference type="EMBL" id="CAD6265271.1"/>
    </source>
</evidence>
<proteinExistence type="predicted"/>
<dbReference type="OrthoDB" id="682725at2759"/>
<dbReference type="Proteomes" id="UP000604825">
    <property type="component" value="Unassembled WGS sequence"/>
</dbReference>
<feature type="region of interest" description="Disordered" evidence="1">
    <location>
        <begin position="1"/>
        <end position="23"/>
    </location>
</feature>
<evidence type="ECO:0000256" key="1">
    <source>
        <dbReference type="SAM" id="MobiDB-lite"/>
    </source>
</evidence>
<dbReference type="EMBL" id="CAJGYO010000013">
    <property type="protein sequence ID" value="CAD6265271.1"/>
    <property type="molecule type" value="Genomic_DNA"/>
</dbReference>
<name>A0A811R5D7_9POAL</name>
<comment type="caution">
    <text evidence="2">The sequence shown here is derived from an EMBL/GenBank/DDBJ whole genome shotgun (WGS) entry which is preliminary data.</text>
</comment>
<organism evidence="2 3">
    <name type="scientific">Miscanthus lutarioriparius</name>
    <dbReference type="NCBI Taxonomy" id="422564"/>
    <lineage>
        <taxon>Eukaryota</taxon>
        <taxon>Viridiplantae</taxon>
        <taxon>Streptophyta</taxon>
        <taxon>Embryophyta</taxon>
        <taxon>Tracheophyta</taxon>
        <taxon>Spermatophyta</taxon>
        <taxon>Magnoliopsida</taxon>
        <taxon>Liliopsida</taxon>
        <taxon>Poales</taxon>
        <taxon>Poaceae</taxon>
        <taxon>PACMAD clade</taxon>
        <taxon>Panicoideae</taxon>
        <taxon>Andropogonodae</taxon>
        <taxon>Andropogoneae</taxon>
        <taxon>Saccharinae</taxon>
        <taxon>Miscanthus</taxon>
    </lineage>
</organism>
<gene>
    <name evidence="2" type="ORF">NCGR_LOCUS48576</name>
</gene>
<dbReference type="AlphaFoldDB" id="A0A811R5D7"/>
<protein>
    <submittedName>
        <fullName evidence="2">Uncharacterized protein</fullName>
    </submittedName>
</protein>